<accession>A0A975FWT9</accession>
<evidence type="ECO:0000259" key="3">
    <source>
        <dbReference type="PROSITE" id="PS50110"/>
    </source>
</evidence>
<dbReference type="RefSeq" id="WP_211936990.1">
    <property type="nucleotide sequence ID" value="NZ_CP073078.1"/>
</dbReference>
<dbReference type="InterPro" id="IPR050595">
    <property type="entry name" value="Bact_response_regulator"/>
</dbReference>
<organism evidence="4 5">
    <name type="scientific">Phenylobacterium montanum</name>
    <dbReference type="NCBI Taxonomy" id="2823693"/>
    <lineage>
        <taxon>Bacteria</taxon>
        <taxon>Pseudomonadati</taxon>
        <taxon>Pseudomonadota</taxon>
        <taxon>Alphaproteobacteria</taxon>
        <taxon>Caulobacterales</taxon>
        <taxon>Caulobacteraceae</taxon>
        <taxon>Phenylobacterium</taxon>
    </lineage>
</organism>
<keyword evidence="1 2" id="KW-0597">Phosphoprotein</keyword>
<evidence type="ECO:0000313" key="5">
    <source>
        <dbReference type="Proteomes" id="UP000676409"/>
    </source>
</evidence>
<name>A0A975FWT9_9CAUL</name>
<gene>
    <name evidence="4" type="ORF">KCG34_17940</name>
</gene>
<protein>
    <submittedName>
        <fullName evidence="4">Response regulator</fullName>
    </submittedName>
</protein>
<dbReference type="Proteomes" id="UP000676409">
    <property type="component" value="Chromosome"/>
</dbReference>
<dbReference type="GO" id="GO:0000160">
    <property type="term" value="P:phosphorelay signal transduction system"/>
    <property type="evidence" value="ECO:0007669"/>
    <property type="project" value="InterPro"/>
</dbReference>
<reference evidence="4" key="1">
    <citation type="submission" date="2021-04" db="EMBL/GenBank/DDBJ databases">
        <title>The complete genome sequence of Caulobacter sp. S6.</title>
        <authorList>
            <person name="Tang Y."/>
            <person name="Ouyang W."/>
            <person name="Liu Q."/>
            <person name="Huang B."/>
            <person name="Guo Z."/>
            <person name="Lei P."/>
        </authorList>
    </citation>
    <scope>NUCLEOTIDE SEQUENCE</scope>
    <source>
        <strain evidence="4">S6</strain>
    </source>
</reference>
<dbReference type="InterPro" id="IPR001789">
    <property type="entry name" value="Sig_transdc_resp-reg_receiver"/>
</dbReference>
<evidence type="ECO:0000313" key="4">
    <source>
        <dbReference type="EMBL" id="QUD86938.1"/>
    </source>
</evidence>
<dbReference type="PANTHER" id="PTHR44591">
    <property type="entry name" value="STRESS RESPONSE REGULATOR PROTEIN 1"/>
    <property type="match status" value="1"/>
</dbReference>
<evidence type="ECO:0000256" key="1">
    <source>
        <dbReference type="ARBA" id="ARBA00022553"/>
    </source>
</evidence>
<dbReference type="KEGG" id="caul:KCG34_17940"/>
<feature type="modified residue" description="4-aspartylphosphate" evidence="2">
    <location>
        <position position="52"/>
    </location>
</feature>
<dbReference type="SUPFAM" id="SSF52172">
    <property type="entry name" value="CheY-like"/>
    <property type="match status" value="1"/>
</dbReference>
<dbReference type="CDD" id="cd00156">
    <property type="entry name" value="REC"/>
    <property type="match status" value="1"/>
</dbReference>
<evidence type="ECO:0000256" key="2">
    <source>
        <dbReference type="PROSITE-ProRule" id="PRU00169"/>
    </source>
</evidence>
<dbReference type="EMBL" id="CP073078">
    <property type="protein sequence ID" value="QUD86938.1"/>
    <property type="molecule type" value="Genomic_DNA"/>
</dbReference>
<feature type="domain" description="Response regulatory" evidence="3">
    <location>
        <begin position="3"/>
        <end position="115"/>
    </location>
</feature>
<dbReference type="InterPro" id="IPR011006">
    <property type="entry name" value="CheY-like_superfamily"/>
</dbReference>
<dbReference type="PANTHER" id="PTHR44591:SF3">
    <property type="entry name" value="RESPONSE REGULATORY DOMAIN-CONTAINING PROTEIN"/>
    <property type="match status" value="1"/>
</dbReference>
<keyword evidence="5" id="KW-1185">Reference proteome</keyword>
<sequence>MAQVLIAEDEAFTAMALVDALADQGHTVRDAADGAIAIRMLDDFEADLVITDLMMPNLDGAGLIRFLDSRPGPQMPVILISGVPETRLPADLRYDAYVGKPIDHAALTRAIDALTQPD</sequence>
<dbReference type="Gene3D" id="3.40.50.2300">
    <property type="match status" value="1"/>
</dbReference>
<dbReference type="SMART" id="SM00448">
    <property type="entry name" value="REC"/>
    <property type="match status" value="1"/>
</dbReference>
<proteinExistence type="predicted"/>
<dbReference type="PROSITE" id="PS50110">
    <property type="entry name" value="RESPONSE_REGULATORY"/>
    <property type="match status" value="1"/>
</dbReference>
<dbReference type="Pfam" id="PF00072">
    <property type="entry name" value="Response_reg"/>
    <property type="match status" value="1"/>
</dbReference>
<dbReference type="AlphaFoldDB" id="A0A975FWT9"/>